<evidence type="ECO:0000313" key="2">
    <source>
        <dbReference type="EMBL" id="EGL98066.1"/>
    </source>
</evidence>
<keyword evidence="1" id="KW-0472">Membrane</keyword>
<organism evidence="2 3">
    <name type="scientific">Ligilactobacillus salivarius NIAS840</name>
    <dbReference type="NCBI Taxonomy" id="1029822"/>
    <lineage>
        <taxon>Bacteria</taxon>
        <taxon>Bacillati</taxon>
        <taxon>Bacillota</taxon>
        <taxon>Bacilli</taxon>
        <taxon>Lactobacillales</taxon>
        <taxon>Lactobacillaceae</taxon>
        <taxon>Ligilactobacillus</taxon>
    </lineage>
</organism>
<dbReference type="RefSeq" id="WP_003706831.1">
    <property type="nucleotide sequence ID" value="NZ_AFMN01000003.1"/>
</dbReference>
<comment type="caution">
    <text evidence="2">The sequence shown here is derived from an EMBL/GenBank/DDBJ whole genome shotgun (WGS) entry which is preliminary data.</text>
</comment>
<dbReference type="EMBL" id="AFMN01000003">
    <property type="protein sequence ID" value="EGL98066.1"/>
    <property type="molecule type" value="Genomic_DNA"/>
</dbReference>
<protein>
    <submittedName>
        <fullName evidence="2">Hypothetical membrane associated protein</fullName>
    </submittedName>
</protein>
<dbReference type="Proteomes" id="UP000006227">
    <property type="component" value="Unassembled WGS sequence"/>
</dbReference>
<dbReference type="PATRIC" id="fig|1029822.3.peg.1809"/>
<feature type="transmembrane region" description="Helical" evidence="1">
    <location>
        <begin position="108"/>
        <end position="127"/>
    </location>
</feature>
<sequence>MADSYTIKKTVSANTSNTVITNNQNVEPTIKPIPTNINQLKEEKNTTELVNTTSQPFKPVKKIQNPATTTNKKNKNSVLPQLGVIPIYHQPLFKLPIPRLIPKQLERIIALVSFLVLYIGITVWTGLSLKNWDKK</sequence>
<accession>F5VG95</accession>
<gene>
    <name evidence="2" type="ORF">NIAS840_01815</name>
</gene>
<keyword evidence="1" id="KW-0812">Transmembrane</keyword>
<keyword evidence="1" id="KW-1133">Transmembrane helix</keyword>
<name>F5VG95_9LACO</name>
<dbReference type="AlphaFoldDB" id="F5VG95"/>
<reference evidence="2 3" key="1">
    <citation type="journal article" date="2011" name="J. Bacteriol.">
        <title>Genome Sequence of Lactobacillus salivarius NIAS840, Isolated from Chicken Intestine.</title>
        <authorList>
            <person name="Ham J.S."/>
            <person name="Kim H.W."/>
            <person name="Seol K.H."/>
            <person name="Jang A."/>
            <person name="Jeong S.G."/>
            <person name="Oh M.H."/>
            <person name="Kim D.H."/>
            <person name="Kang D.K."/>
            <person name="Kim G.B."/>
            <person name="Cha C.J."/>
        </authorList>
    </citation>
    <scope>NUCLEOTIDE SEQUENCE [LARGE SCALE GENOMIC DNA]</scope>
    <source>
        <strain evidence="2 3">NIAS840</strain>
    </source>
</reference>
<proteinExistence type="predicted"/>
<evidence type="ECO:0000313" key="3">
    <source>
        <dbReference type="Proteomes" id="UP000006227"/>
    </source>
</evidence>
<evidence type="ECO:0000256" key="1">
    <source>
        <dbReference type="SAM" id="Phobius"/>
    </source>
</evidence>